<dbReference type="GO" id="GO:0003677">
    <property type="term" value="F:DNA binding"/>
    <property type="evidence" value="ECO:0007669"/>
    <property type="project" value="InterPro"/>
</dbReference>
<dbReference type="OrthoDB" id="9795666at2"/>
<dbReference type="GO" id="GO:0016987">
    <property type="term" value="F:sigma factor activity"/>
    <property type="evidence" value="ECO:0007669"/>
    <property type="project" value="UniProtKB-KW"/>
</dbReference>
<evidence type="ECO:0000256" key="2">
    <source>
        <dbReference type="ARBA" id="ARBA00023015"/>
    </source>
</evidence>
<dbReference type="Pfam" id="PF04542">
    <property type="entry name" value="Sigma70_r2"/>
    <property type="match status" value="1"/>
</dbReference>
<dbReference type="SUPFAM" id="SSF88946">
    <property type="entry name" value="Sigma2 domain of RNA polymerase sigma factors"/>
    <property type="match status" value="1"/>
</dbReference>
<reference evidence="8" key="1">
    <citation type="submission" date="2016-11" db="EMBL/GenBank/DDBJ databases">
        <authorList>
            <person name="Varghese N."/>
            <person name="Submissions S."/>
        </authorList>
    </citation>
    <scope>NUCLEOTIDE SEQUENCE [LARGE SCALE GENOMIC DNA]</scope>
    <source>
        <strain evidence="8">DSM 13643</strain>
    </source>
</reference>
<name>A0A1M5WE43_9FIRM</name>
<evidence type="ECO:0000256" key="1">
    <source>
        <dbReference type="ARBA" id="ARBA00010641"/>
    </source>
</evidence>
<dbReference type="NCBIfam" id="TIGR02937">
    <property type="entry name" value="sigma70-ECF"/>
    <property type="match status" value="1"/>
</dbReference>
<dbReference type="Proteomes" id="UP000183967">
    <property type="component" value="Unassembled WGS sequence"/>
</dbReference>
<evidence type="ECO:0000256" key="3">
    <source>
        <dbReference type="ARBA" id="ARBA00023082"/>
    </source>
</evidence>
<dbReference type="InterPro" id="IPR014284">
    <property type="entry name" value="RNA_pol_sigma-70_dom"/>
</dbReference>
<dbReference type="SUPFAM" id="SSF88659">
    <property type="entry name" value="Sigma3 and sigma4 domains of RNA polymerase sigma factors"/>
    <property type="match status" value="1"/>
</dbReference>
<dbReference type="EMBL" id="FQXO01000102">
    <property type="protein sequence ID" value="SHH85493.1"/>
    <property type="molecule type" value="Genomic_DNA"/>
</dbReference>
<proteinExistence type="inferred from homology"/>
<gene>
    <name evidence="7" type="ORF">SAMN02745135_02421</name>
</gene>
<dbReference type="InterPro" id="IPR007627">
    <property type="entry name" value="RNA_pol_sigma70_r2"/>
</dbReference>
<dbReference type="Gene3D" id="1.10.10.10">
    <property type="entry name" value="Winged helix-like DNA-binding domain superfamily/Winged helix DNA-binding domain"/>
    <property type="match status" value="1"/>
</dbReference>
<dbReference type="PANTHER" id="PTHR43133">
    <property type="entry name" value="RNA POLYMERASE ECF-TYPE SIGMA FACTO"/>
    <property type="match status" value="1"/>
</dbReference>
<keyword evidence="3" id="KW-0731">Sigma factor</keyword>
<evidence type="ECO:0000313" key="7">
    <source>
        <dbReference type="EMBL" id="SHH85493.1"/>
    </source>
</evidence>
<dbReference type="GO" id="GO:0006352">
    <property type="term" value="P:DNA-templated transcription initiation"/>
    <property type="evidence" value="ECO:0007669"/>
    <property type="project" value="InterPro"/>
</dbReference>
<dbReference type="Pfam" id="PF08281">
    <property type="entry name" value="Sigma70_r4_2"/>
    <property type="match status" value="1"/>
</dbReference>
<sequence>MSKETMNEQDFNRLINEYGTEILRLCYLYLKDYQLAEDACQDTFLRVYKKFHTFKGNSSEKTWITRICINVCKNYLRSSWLKRIVLNDKKLKNKKVSDKELFDRLEDNDLFKSIMKLKPKYREIILMYYYQQFTVKEIAEILCISESNAYARLSRARKELKNRGIGEMVYEQS</sequence>
<dbReference type="InterPro" id="IPR036388">
    <property type="entry name" value="WH-like_DNA-bd_sf"/>
</dbReference>
<evidence type="ECO:0000256" key="4">
    <source>
        <dbReference type="ARBA" id="ARBA00023163"/>
    </source>
</evidence>
<dbReference type="PANTHER" id="PTHR43133:SF60">
    <property type="entry name" value="RNA POLYMERASE SIGMA FACTOR SIGV"/>
    <property type="match status" value="1"/>
</dbReference>
<evidence type="ECO:0000313" key="8">
    <source>
        <dbReference type="Proteomes" id="UP000183967"/>
    </source>
</evidence>
<protein>
    <submittedName>
        <fullName evidence="7">RNA polymerase sigma-70 factor, ECF subfamily</fullName>
    </submittedName>
</protein>
<dbReference type="InterPro" id="IPR013325">
    <property type="entry name" value="RNA_pol_sigma_r2"/>
</dbReference>
<dbReference type="InterPro" id="IPR013249">
    <property type="entry name" value="RNA_pol_sigma70_r4_t2"/>
</dbReference>
<dbReference type="Gene3D" id="1.10.1740.10">
    <property type="match status" value="1"/>
</dbReference>
<keyword evidence="8" id="KW-1185">Reference proteome</keyword>
<dbReference type="CDD" id="cd06171">
    <property type="entry name" value="Sigma70_r4"/>
    <property type="match status" value="1"/>
</dbReference>
<dbReference type="InterPro" id="IPR039425">
    <property type="entry name" value="RNA_pol_sigma-70-like"/>
</dbReference>
<evidence type="ECO:0000259" key="5">
    <source>
        <dbReference type="Pfam" id="PF04542"/>
    </source>
</evidence>
<feature type="domain" description="RNA polymerase sigma factor 70 region 4 type 2" evidence="6">
    <location>
        <begin position="113"/>
        <end position="160"/>
    </location>
</feature>
<dbReference type="InterPro" id="IPR013324">
    <property type="entry name" value="RNA_pol_sigma_r3/r4-like"/>
</dbReference>
<comment type="similarity">
    <text evidence="1">Belongs to the sigma-70 factor family. ECF subfamily.</text>
</comment>
<evidence type="ECO:0000259" key="6">
    <source>
        <dbReference type="Pfam" id="PF08281"/>
    </source>
</evidence>
<feature type="domain" description="RNA polymerase sigma-70 region 2" evidence="5">
    <location>
        <begin position="14"/>
        <end position="80"/>
    </location>
</feature>
<dbReference type="RefSeq" id="WP_073197920.1">
    <property type="nucleotide sequence ID" value="NZ_FQXO01000102.1"/>
</dbReference>
<keyword evidence="2" id="KW-0805">Transcription regulation</keyword>
<accession>A0A1M5WE43</accession>
<organism evidence="7 8">
    <name type="scientific">Caloranaerobacter azorensis DSM 13643</name>
    <dbReference type="NCBI Taxonomy" id="1121264"/>
    <lineage>
        <taxon>Bacteria</taxon>
        <taxon>Bacillati</taxon>
        <taxon>Bacillota</taxon>
        <taxon>Tissierellia</taxon>
        <taxon>Tissierellales</taxon>
        <taxon>Thermohalobacteraceae</taxon>
        <taxon>Caloranaerobacter</taxon>
    </lineage>
</organism>
<dbReference type="AlphaFoldDB" id="A0A1M5WE43"/>
<keyword evidence="4" id="KW-0804">Transcription</keyword>